<feature type="domain" description="Organic solvent tolerance-like N-terminal" evidence="6">
    <location>
        <begin position="111"/>
        <end position="202"/>
    </location>
</feature>
<keyword evidence="3" id="KW-0812">Transmembrane</keyword>
<dbReference type="EMBL" id="UOEN01000199">
    <property type="protein sequence ID" value="VAW14015.1"/>
    <property type="molecule type" value="Genomic_DNA"/>
</dbReference>
<dbReference type="PANTHER" id="PTHR37481:SF1">
    <property type="entry name" value="LIPOPOLYSACCHARIDE EXPORT SYSTEM PROTEIN LPTC"/>
    <property type="match status" value="1"/>
</dbReference>
<evidence type="ECO:0000256" key="3">
    <source>
        <dbReference type="ARBA" id="ARBA00022692"/>
    </source>
</evidence>
<keyword evidence="2" id="KW-0997">Cell inner membrane</keyword>
<evidence type="ECO:0000313" key="7">
    <source>
        <dbReference type="EMBL" id="VAW14015.1"/>
    </source>
</evidence>
<evidence type="ECO:0000256" key="2">
    <source>
        <dbReference type="ARBA" id="ARBA00022519"/>
    </source>
</evidence>
<dbReference type="Pfam" id="PF06835">
    <property type="entry name" value="LptC"/>
    <property type="match status" value="1"/>
</dbReference>
<evidence type="ECO:0000259" key="6">
    <source>
        <dbReference type="Pfam" id="PF03968"/>
    </source>
</evidence>
<keyword evidence="4" id="KW-1133">Transmembrane helix</keyword>
<organism evidence="7">
    <name type="scientific">hydrothermal vent metagenome</name>
    <dbReference type="NCBI Taxonomy" id="652676"/>
    <lineage>
        <taxon>unclassified sequences</taxon>
        <taxon>metagenomes</taxon>
        <taxon>ecological metagenomes</taxon>
    </lineage>
</organism>
<sequence>YDDETMNITADTGRIDQTKGTMFLQDDVIITSENGSQLLTDSLSWDKETSVVSTEDKVLITDERMTVSGKGIKANTRMKTAKVLEDVRVLVNTDSEKKDNKIVTITSDGPMEIDQALFKATFEDNVVAVQDNQTLKADRMEIYFGEDMGTIKEMICIGNVEILQGENKSYANKATYDAERKKLILSGRPKLIVVTEGDDAIKSSGD</sequence>
<protein>
    <recommendedName>
        <fullName evidence="6">Organic solvent tolerance-like N-terminal domain-containing protein</fullName>
    </recommendedName>
</protein>
<dbReference type="PANTHER" id="PTHR37481">
    <property type="entry name" value="LIPOPOLYSACCHARIDE EXPORT SYSTEM PROTEIN LPTC"/>
    <property type="match status" value="1"/>
</dbReference>
<dbReference type="InterPro" id="IPR010664">
    <property type="entry name" value="LipoPS_assembly_LptC-rel"/>
</dbReference>
<dbReference type="NCBIfam" id="TIGR04409">
    <property type="entry name" value="LptC_YrbK"/>
    <property type="match status" value="1"/>
</dbReference>
<keyword evidence="5" id="KW-0472">Membrane</keyword>
<dbReference type="GO" id="GO:0015221">
    <property type="term" value="F:lipopolysaccharide transmembrane transporter activity"/>
    <property type="evidence" value="ECO:0007669"/>
    <property type="project" value="InterPro"/>
</dbReference>
<evidence type="ECO:0000256" key="1">
    <source>
        <dbReference type="ARBA" id="ARBA00022475"/>
    </source>
</evidence>
<dbReference type="InterPro" id="IPR052363">
    <property type="entry name" value="LPS_export_LptC"/>
</dbReference>
<feature type="non-terminal residue" evidence="7">
    <location>
        <position position="1"/>
    </location>
</feature>
<dbReference type="GO" id="GO:0005886">
    <property type="term" value="C:plasma membrane"/>
    <property type="evidence" value="ECO:0007669"/>
    <property type="project" value="InterPro"/>
</dbReference>
<dbReference type="InterPro" id="IPR026265">
    <property type="entry name" value="LptC"/>
</dbReference>
<dbReference type="GO" id="GO:0017089">
    <property type="term" value="F:glycolipid transfer activity"/>
    <property type="evidence" value="ECO:0007669"/>
    <property type="project" value="TreeGrafter"/>
</dbReference>
<evidence type="ECO:0000256" key="5">
    <source>
        <dbReference type="ARBA" id="ARBA00023136"/>
    </source>
</evidence>
<dbReference type="Gene3D" id="2.60.450.10">
    <property type="entry name" value="Lipopolysaccharide (LPS) transport protein A like domain"/>
    <property type="match status" value="2"/>
</dbReference>
<accession>A0A3B0T6K5</accession>
<dbReference type="InterPro" id="IPR005653">
    <property type="entry name" value="OstA-like_N"/>
</dbReference>
<gene>
    <name evidence="7" type="ORF">MNBD_BACTEROID05-1278</name>
</gene>
<evidence type="ECO:0000256" key="4">
    <source>
        <dbReference type="ARBA" id="ARBA00022989"/>
    </source>
</evidence>
<dbReference type="AlphaFoldDB" id="A0A3B0T6K5"/>
<keyword evidence="1" id="KW-1003">Cell membrane</keyword>
<dbReference type="GO" id="GO:0030288">
    <property type="term" value="C:outer membrane-bounded periplasmic space"/>
    <property type="evidence" value="ECO:0007669"/>
    <property type="project" value="TreeGrafter"/>
</dbReference>
<proteinExistence type="predicted"/>
<reference evidence="7" key="1">
    <citation type="submission" date="2018-06" db="EMBL/GenBank/DDBJ databases">
        <authorList>
            <person name="Zhirakovskaya E."/>
        </authorList>
    </citation>
    <scope>NUCLEOTIDE SEQUENCE</scope>
</reference>
<dbReference type="Pfam" id="PF03968">
    <property type="entry name" value="LptD_N"/>
    <property type="match status" value="1"/>
</dbReference>
<name>A0A3B0T6K5_9ZZZZ</name>